<dbReference type="Pfam" id="PF03929">
    <property type="entry name" value="PepSY_TM"/>
    <property type="match status" value="1"/>
</dbReference>
<comment type="caution">
    <text evidence="3">The sequence shown here is derived from an EMBL/GenBank/DDBJ whole genome shotgun (WGS) entry which is preliminary data.</text>
</comment>
<organism evidence="3 4">
    <name type="scientific">Massilia norwichensis</name>
    <dbReference type="NCBI Taxonomy" id="1442366"/>
    <lineage>
        <taxon>Bacteria</taxon>
        <taxon>Pseudomonadati</taxon>
        <taxon>Pseudomonadota</taxon>
        <taxon>Betaproteobacteria</taxon>
        <taxon>Burkholderiales</taxon>
        <taxon>Oxalobacteraceae</taxon>
        <taxon>Telluria group</taxon>
        <taxon>Massilia</taxon>
    </lineage>
</organism>
<dbReference type="EMBL" id="JANUGX010000001">
    <property type="protein sequence ID" value="MCS0587627.1"/>
    <property type="molecule type" value="Genomic_DNA"/>
</dbReference>
<reference evidence="3 4" key="1">
    <citation type="submission" date="2022-08" db="EMBL/GenBank/DDBJ databases">
        <title>Reclassification of Massilia species as members of the genera Telluria, Duganella, Pseudoduganella, Mokoshia gen. nov. and Zemynaea gen. nov. using orthogonal and non-orthogonal genome-based approaches.</title>
        <authorList>
            <person name="Bowman J.P."/>
        </authorList>
    </citation>
    <scope>NUCLEOTIDE SEQUENCE [LARGE SCALE GENOMIC DNA]</scope>
    <source>
        <strain evidence="3 4">LMG 28164</strain>
    </source>
</reference>
<gene>
    <name evidence="3" type="ORF">NX782_00235</name>
</gene>
<dbReference type="PANTHER" id="PTHR34219:SF3">
    <property type="entry name" value="BLL7967 PROTEIN"/>
    <property type="match status" value="1"/>
</dbReference>
<evidence type="ECO:0000256" key="2">
    <source>
        <dbReference type="SAM" id="Phobius"/>
    </source>
</evidence>
<feature type="transmembrane region" description="Helical" evidence="2">
    <location>
        <begin position="344"/>
        <end position="365"/>
    </location>
</feature>
<feature type="transmembrane region" description="Helical" evidence="2">
    <location>
        <begin position="198"/>
        <end position="219"/>
    </location>
</feature>
<protein>
    <submittedName>
        <fullName evidence="3">PepSY domain-containing protein</fullName>
    </submittedName>
</protein>
<sequence>MSPVSLRRWSWIHKWSSLVCTVFMLLLCLTGLPLIYSHQIGELLGNEVEPPALSAAQAAQVAVAPRADLDRVIAAGKARYPDKVMMYMSQDADQPALWFLTMGAHPNDEKFVSIAVDARTAQYVAEPPIEGGAVMAFLFHLHVDLFADVPGKLFLGFMGLLLIVAVVSGVVLYAPFMRKLEFGAVRHGRTARLKWLDLHNLLGIVTLVWTLVVGATGVVNTLADVLLEYWQRTEIAAMVKPYAGQAAPAKLASIEASVQQARAVQPGMAVAFIAFPGTPFASPHHYGIYMRGDQALTARLYKPVLVDAGTGQVTDQRTLPWYLSALLLSQPLHFGDYGGAGMQFLWALLDLATIVVLGSGLYLWFKRGRAAARAKADKTAASKPVPQPQPALAREGEPQ</sequence>
<dbReference type="Proteomes" id="UP001205560">
    <property type="component" value="Unassembled WGS sequence"/>
</dbReference>
<name>A0ABT2A0B9_9BURK</name>
<evidence type="ECO:0000313" key="3">
    <source>
        <dbReference type="EMBL" id="MCS0587627.1"/>
    </source>
</evidence>
<dbReference type="InterPro" id="IPR005625">
    <property type="entry name" value="PepSY-ass_TM"/>
</dbReference>
<evidence type="ECO:0000313" key="4">
    <source>
        <dbReference type="Proteomes" id="UP001205560"/>
    </source>
</evidence>
<dbReference type="PANTHER" id="PTHR34219">
    <property type="entry name" value="IRON-REGULATED INNER MEMBRANE PROTEIN-RELATED"/>
    <property type="match status" value="1"/>
</dbReference>
<accession>A0ABT2A0B9</accession>
<evidence type="ECO:0000256" key="1">
    <source>
        <dbReference type="SAM" id="MobiDB-lite"/>
    </source>
</evidence>
<dbReference type="RefSeq" id="WP_258843465.1">
    <property type="nucleotide sequence ID" value="NZ_JANUGX010000001.1"/>
</dbReference>
<proteinExistence type="predicted"/>
<keyword evidence="4" id="KW-1185">Reference proteome</keyword>
<feature type="transmembrane region" description="Helical" evidence="2">
    <location>
        <begin position="153"/>
        <end position="177"/>
    </location>
</feature>
<keyword evidence="2" id="KW-0812">Transmembrane</keyword>
<keyword evidence="2" id="KW-0472">Membrane</keyword>
<feature type="region of interest" description="Disordered" evidence="1">
    <location>
        <begin position="375"/>
        <end position="399"/>
    </location>
</feature>
<keyword evidence="2" id="KW-1133">Transmembrane helix</keyword>